<dbReference type="PANTHER" id="PTHR42923:SF3">
    <property type="entry name" value="PROTOPORPHYRINOGEN OXIDASE"/>
    <property type="match status" value="1"/>
</dbReference>
<dbReference type="KEGG" id="lpav:PLANPX_2161"/>
<dbReference type="Gene3D" id="3.90.660.50">
    <property type="match status" value="1"/>
</dbReference>
<keyword evidence="3" id="KW-1185">Reference proteome</keyword>
<sequence>MQSSNIGRQAESGERSGQIIVIGGGLAGLTAAASLARRGRGVTLVEQAKHLGGRAATNVKHDVSLNLGAHALYCGGEAFRILNELGVTFRGGFPSQGRGQLVDHGAGHRLPRGVANILASGFFSLRDKWRLTRLLGSLGKLNARSLDCVALQSWIYGHVGDGRVARFLEAMFRLTTYGNRGELESAGAAIDQMRLGFAANVWYLDGGWQTLIEGLRAQAVGQGAEINASSRAVDVAADEAGVEVRLADGTTLHGAAAVLATGPQEALELLGDASPAAWRKQLTELLPVKASCLDMALEKLPDPEARFALGGDEPLYFSVHSAAAKLARDGVAVVHAMKYLGAETASAADEVQIERLVDHLQPGWRDEVIVRRTLPNMTVTHALVTASEGGLAGRPGVAVPGEPRVFLAGDWVGGRGMLADAAVASGEEAADCAAKLPAKVNILDKRVSYA</sequence>
<dbReference type="Proteomes" id="UP000326837">
    <property type="component" value="Chromosome"/>
</dbReference>
<protein>
    <recommendedName>
        <fullName evidence="1">Amine oxidase domain-containing protein</fullName>
    </recommendedName>
</protein>
<dbReference type="AlphaFoldDB" id="A0A5K7XHY0"/>
<reference evidence="3" key="1">
    <citation type="submission" date="2019-10" db="EMBL/GenBank/DDBJ databases">
        <title>Lacipirellula parvula gen. nov., sp. nov., representing a lineage of planctomycetes widespread in freshwater anoxic habitats, and description of the family Lacipirellulaceae.</title>
        <authorList>
            <person name="Dedysh S.N."/>
            <person name="Kulichevskaya I.S."/>
            <person name="Beletsky A.V."/>
            <person name="Rakitin A.L."/>
            <person name="Mardanov A.V."/>
            <person name="Ivanova A.A."/>
            <person name="Saltykova V.X."/>
            <person name="Rijpstra W.I.C."/>
            <person name="Sinninghe Damste J.S."/>
            <person name="Ravin N.V."/>
        </authorList>
    </citation>
    <scope>NUCLEOTIDE SEQUENCE [LARGE SCALE GENOMIC DNA]</scope>
    <source>
        <strain evidence="3">PX69</strain>
    </source>
</reference>
<feature type="domain" description="Amine oxidase" evidence="1">
    <location>
        <begin position="26"/>
        <end position="267"/>
    </location>
</feature>
<dbReference type="InterPro" id="IPR050464">
    <property type="entry name" value="Zeta_carotene_desat/Oxidored"/>
</dbReference>
<dbReference type="Pfam" id="PF01593">
    <property type="entry name" value="Amino_oxidase"/>
    <property type="match status" value="1"/>
</dbReference>
<proteinExistence type="predicted"/>
<organism evidence="2 3">
    <name type="scientific">Lacipirellula parvula</name>
    <dbReference type="NCBI Taxonomy" id="2650471"/>
    <lineage>
        <taxon>Bacteria</taxon>
        <taxon>Pseudomonadati</taxon>
        <taxon>Planctomycetota</taxon>
        <taxon>Planctomycetia</taxon>
        <taxon>Pirellulales</taxon>
        <taxon>Lacipirellulaceae</taxon>
        <taxon>Lacipirellula</taxon>
    </lineage>
</organism>
<dbReference type="InterPro" id="IPR002937">
    <property type="entry name" value="Amino_oxidase"/>
</dbReference>
<evidence type="ECO:0000313" key="2">
    <source>
        <dbReference type="EMBL" id="BBO32549.1"/>
    </source>
</evidence>
<dbReference type="InterPro" id="IPR036188">
    <property type="entry name" value="FAD/NAD-bd_sf"/>
</dbReference>
<name>A0A5K7XHY0_9BACT</name>
<dbReference type="Gene3D" id="3.50.50.60">
    <property type="entry name" value="FAD/NAD(P)-binding domain"/>
    <property type="match status" value="1"/>
</dbReference>
<dbReference type="PRINTS" id="PR00420">
    <property type="entry name" value="RNGMNOXGNASE"/>
</dbReference>
<dbReference type="RefSeq" id="WP_152098498.1">
    <property type="nucleotide sequence ID" value="NZ_AP021861.1"/>
</dbReference>
<evidence type="ECO:0000313" key="3">
    <source>
        <dbReference type="Proteomes" id="UP000326837"/>
    </source>
</evidence>
<gene>
    <name evidence="2" type="ORF">PLANPX_2161</name>
</gene>
<dbReference type="PANTHER" id="PTHR42923">
    <property type="entry name" value="PROTOPORPHYRINOGEN OXIDASE"/>
    <property type="match status" value="1"/>
</dbReference>
<evidence type="ECO:0000259" key="1">
    <source>
        <dbReference type="Pfam" id="PF01593"/>
    </source>
</evidence>
<dbReference type="GO" id="GO:0016491">
    <property type="term" value="F:oxidoreductase activity"/>
    <property type="evidence" value="ECO:0007669"/>
    <property type="project" value="InterPro"/>
</dbReference>
<accession>A0A5K7XHY0</accession>
<dbReference type="EMBL" id="AP021861">
    <property type="protein sequence ID" value="BBO32549.1"/>
    <property type="molecule type" value="Genomic_DNA"/>
</dbReference>
<dbReference type="SUPFAM" id="SSF51905">
    <property type="entry name" value="FAD/NAD(P)-binding domain"/>
    <property type="match status" value="1"/>
</dbReference>